<feature type="domain" description="Protein kinase" evidence="3">
    <location>
        <begin position="233"/>
        <end position="478"/>
    </location>
</feature>
<evidence type="ECO:0000256" key="1">
    <source>
        <dbReference type="ARBA" id="ARBA00022741"/>
    </source>
</evidence>
<dbReference type="InterPro" id="IPR011009">
    <property type="entry name" value="Kinase-like_dom_sf"/>
</dbReference>
<keyword evidence="1" id="KW-0547">Nucleotide-binding</keyword>
<dbReference type="PANTHER" id="PTHR27005:SF315">
    <property type="entry name" value="PROTEIN KINASE DOMAIN-CONTAINING PROTEIN"/>
    <property type="match status" value="1"/>
</dbReference>
<dbReference type="Proteomes" id="UP000230069">
    <property type="component" value="Unassembled WGS sequence"/>
</dbReference>
<dbReference type="InterPro" id="IPR001245">
    <property type="entry name" value="Ser-Thr/Tyr_kinase_cat_dom"/>
</dbReference>
<name>A0A2G5CW87_AQUCA</name>
<evidence type="ECO:0000313" key="4">
    <source>
        <dbReference type="EMBL" id="PIA35531.1"/>
    </source>
</evidence>
<evidence type="ECO:0000313" key="5">
    <source>
        <dbReference type="Proteomes" id="UP000230069"/>
    </source>
</evidence>
<organism evidence="4 5">
    <name type="scientific">Aquilegia coerulea</name>
    <name type="common">Rocky mountain columbine</name>
    <dbReference type="NCBI Taxonomy" id="218851"/>
    <lineage>
        <taxon>Eukaryota</taxon>
        <taxon>Viridiplantae</taxon>
        <taxon>Streptophyta</taxon>
        <taxon>Embryophyta</taxon>
        <taxon>Tracheophyta</taxon>
        <taxon>Spermatophyta</taxon>
        <taxon>Magnoliopsida</taxon>
        <taxon>Ranunculales</taxon>
        <taxon>Ranunculaceae</taxon>
        <taxon>Thalictroideae</taxon>
        <taxon>Aquilegia</taxon>
    </lineage>
</organism>
<reference evidence="4 5" key="1">
    <citation type="submission" date="2017-09" db="EMBL/GenBank/DDBJ databases">
        <title>WGS assembly of Aquilegia coerulea Goldsmith.</title>
        <authorList>
            <person name="Hodges S."/>
            <person name="Kramer E."/>
            <person name="Nordborg M."/>
            <person name="Tomkins J."/>
            <person name="Borevitz J."/>
            <person name="Derieg N."/>
            <person name="Yan J."/>
            <person name="Mihaltcheva S."/>
            <person name="Hayes R.D."/>
            <person name="Rokhsar D."/>
        </authorList>
    </citation>
    <scope>NUCLEOTIDE SEQUENCE [LARGE SCALE GENOMIC DNA]</scope>
    <source>
        <strain evidence="5">cv. Goldsmith</strain>
    </source>
</reference>
<keyword evidence="5" id="KW-1185">Reference proteome</keyword>
<dbReference type="InParanoid" id="A0A2G5CW87"/>
<dbReference type="EMBL" id="KZ305052">
    <property type="protein sequence ID" value="PIA35531.1"/>
    <property type="molecule type" value="Genomic_DNA"/>
</dbReference>
<dbReference type="OrthoDB" id="4062651at2759"/>
<sequence>MFMAIGCDTLTRFSDSKSYRLSTGCISVCSSNTINEIPINFTQEIADCSGIGCCQTSVPKPLQSLTINLSSFNYHSDQLDSNPRSYGFLAEQTWFRNHSRLFSLKDTPEKHKYYNAVIDWAIGNKTCEQAIREGGGGNDEYMCGLHTTCNISDHGYGYRCLRKEGYKGNPYTKQGCTAIGGGVLLSTLVLTLCWIYKKKILERNHRKNGGLLLEHLSVKSFKEAQLEKATNYLDAWRLLGQGGNGWVYKGSLADMFDIAVKKSKVVDQNQIEQFANEAEIVAKLNHKNVVKLLGFCLESKVPMLVYDCVPNGTLSHHIQTSSSRILSSWRFCLRIVAETAQALTGELTIKSDVYGFGVVLMELISKQKPVSQGQTGEMINLVHAFTSAAEDNQLDQVLKVGVANERETEQVNMVTKLAVRCVAMPRIRPTRTEVAVMLNGLVKKYHSFHIEGSGHGDELESLLIDQEVVTITVYSDLE</sequence>
<accession>A0A2G5CW87</accession>
<dbReference type="GO" id="GO:0007166">
    <property type="term" value="P:cell surface receptor signaling pathway"/>
    <property type="evidence" value="ECO:0007669"/>
    <property type="project" value="InterPro"/>
</dbReference>
<dbReference type="SUPFAM" id="SSF56112">
    <property type="entry name" value="Protein kinase-like (PK-like)"/>
    <property type="match status" value="1"/>
</dbReference>
<dbReference type="AlphaFoldDB" id="A0A2G5CW87"/>
<proteinExistence type="predicted"/>
<evidence type="ECO:0000259" key="3">
    <source>
        <dbReference type="PROSITE" id="PS50011"/>
    </source>
</evidence>
<dbReference type="STRING" id="218851.A0A2G5CW87"/>
<dbReference type="GO" id="GO:0005886">
    <property type="term" value="C:plasma membrane"/>
    <property type="evidence" value="ECO:0007669"/>
    <property type="project" value="TreeGrafter"/>
</dbReference>
<dbReference type="PANTHER" id="PTHR27005">
    <property type="entry name" value="WALL-ASSOCIATED RECEPTOR KINASE-LIKE 21"/>
    <property type="match status" value="1"/>
</dbReference>
<protein>
    <recommendedName>
        <fullName evidence="3">Protein kinase domain-containing protein</fullName>
    </recommendedName>
</protein>
<keyword evidence="2" id="KW-0067">ATP-binding</keyword>
<dbReference type="Pfam" id="PF07714">
    <property type="entry name" value="PK_Tyr_Ser-Thr"/>
    <property type="match status" value="1"/>
</dbReference>
<dbReference type="Gene3D" id="1.10.510.10">
    <property type="entry name" value="Transferase(Phosphotransferase) domain 1"/>
    <property type="match status" value="2"/>
</dbReference>
<dbReference type="GO" id="GO:0004674">
    <property type="term" value="F:protein serine/threonine kinase activity"/>
    <property type="evidence" value="ECO:0007669"/>
    <property type="project" value="TreeGrafter"/>
</dbReference>
<evidence type="ECO:0000256" key="2">
    <source>
        <dbReference type="ARBA" id="ARBA00022840"/>
    </source>
</evidence>
<dbReference type="PROSITE" id="PS50011">
    <property type="entry name" value="PROTEIN_KINASE_DOM"/>
    <property type="match status" value="1"/>
</dbReference>
<dbReference type="InterPro" id="IPR045274">
    <property type="entry name" value="WAK-like"/>
</dbReference>
<dbReference type="GO" id="GO:0005524">
    <property type="term" value="F:ATP binding"/>
    <property type="evidence" value="ECO:0007669"/>
    <property type="project" value="UniProtKB-KW"/>
</dbReference>
<dbReference type="InterPro" id="IPR000719">
    <property type="entry name" value="Prot_kinase_dom"/>
</dbReference>
<gene>
    <name evidence="4" type="ORF">AQUCO_03500114v1</name>
</gene>